<keyword evidence="1" id="KW-0732">Signal</keyword>
<dbReference type="KEGG" id="tpla:ElP_21420"/>
<feature type="chain" id="PRO_5022091691" description="Secreted protein" evidence="1">
    <location>
        <begin position="22"/>
        <end position="65"/>
    </location>
</feature>
<evidence type="ECO:0008006" key="4">
    <source>
        <dbReference type="Google" id="ProtNLM"/>
    </source>
</evidence>
<reference evidence="2 3" key="1">
    <citation type="submission" date="2019-02" db="EMBL/GenBank/DDBJ databases">
        <title>Deep-cultivation of Planctomycetes and their phenomic and genomic characterization uncovers novel biology.</title>
        <authorList>
            <person name="Wiegand S."/>
            <person name="Jogler M."/>
            <person name="Boedeker C."/>
            <person name="Pinto D."/>
            <person name="Vollmers J."/>
            <person name="Rivas-Marin E."/>
            <person name="Kohn T."/>
            <person name="Peeters S.H."/>
            <person name="Heuer A."/>
            <person name="Rast P."/>
            <person name="Oberbeckmann S."/>
            <person name="Bunk B."/>
            <person name="Jeske O."/>
            <person name="Meyerdierks A."/>
            <person name="Storesund J.E."/>
            <person name="Kallscheuer N."/>
            <person name="Luecker S."/>
            <person name="Lage O.M."/>
            <person name="Pohl T."/>
            <person name="Merkel B.J."/>
            <person name="Hornburger P."/>
            <person name="Mueller R.-W."/>
            <person name="Bruemmer F."/>
            <person name="Labrenz M."/>
            <person name="Spormann A.M."/>
            <person name="Op den Camp H."/>
            <person name="Overmann J."/>
            <person name="Amann R."/>
            <person name="Jetten M.S.M."/>
            <person name="Mascher T."/>
            <person name="Medema M.H."/>
            <person name="Devos D.P."/>
            <person name="Kaster A.-K."/>
            <person name="Ovreas L."/>
            <person name="Rohde M."/>
            <person name="Galperin M.Y."/>
            <person name="Jogler C."/>
        </authorList>
    </citation>
    <scope>NUCLEOTIDE SEQUENCE [LARGE SCALE GENOMIC DNA]</scope>
    <source>
        <strain evidence="2 3">ElP</strain>
    </source>
</reference>
<organism evidence="2 3">
    <name type="scientific">Tautonia plasticadhaerens</name>
    <dbReference type="NCBI Taxonomy" id="2527974"/>
    <lineage>
        <taxon>Bacteria</taxon>
        <taxon>Pseudomonadati</taxon>
        <taxon>Planctomycetota</taxon>
        <taxon>Planctomycetia</taxon>
        <taxon>Isosphaerales</taxon>
        <taxon>Isosphaeraceae</taxon>
        <taxon>Tautonia</taxon>
    </lineage>
</organism>
<gene>
    <name evidence="2" type="ORF">ElP_21420</name>
</gene>
<keyword evidence="3" id="KW-1185">Reference proteome</keyword>
<name>A0A518H086_9BACT</name>
<proteinExistence type="predicted"/>
<evidence type="ECO:0000256" key="1">
    <source>
        <dbReference type="SAM" id="SignalP"/>
    </source>
</evidence>
<evidence type="ECO:0000313" key="2">
    <source>
        <dbReference type="EMBL" id="QDV34257.1"/>
    </source>
</evidence>
<dbReference type="AlphaFoldDB" id="A0A518H086"/>
<dbReference type="RefSeq" id="WP_145269027.1">
    <property type="nucleotide sequence ID" value="NZ_CP036426.1"/>
</dbReference>
<evidence type="ECO:0000313" key="3">
    <source>
        <dbReference type="Proteomes" id="UP000317835"/>
    </source>
</evidence>
<feature type="signal peptide" evidence="1">
    <location>
        <begin position="1"/>
        <end position="21"/>
    </location>
</feature>
<accession>A0A518H086</accession>
<dbReference type="EMBL" id="CP036426">
    <property type="protein sequence ID" value="QDV34257.1"/>
    <property type="molecule type" value="Genomic_DNA"/>
</dbReference>
<dbReference type="Proteomes" id="UP000317835">
    <property type="component" value="Chromosome"/>
</dbReference>
<protein>
    <recommendedName>
        <fullName evidence="4">Secreted protein</fullName>
    </recommendedName>
</protein>
<sequence precursor="true">MFDLRPFVAKGLALASALALAAPLAGCGDGGEGDQAVQTEEMDQHLDQVTQNYAEQYSKQYRGGQ</sequence>